<reference evidence="1 2" key="1">
    <citation type="journal article" date="2019" name="Commun. Biol.">
        <title>The bagworm genome reveals a unique fibroin gene that provides high tensile strength.</title>
        <authorList>
            <person name="Kono N."/>
            <person name="Nakamura H."/>
            <person name="Ohtoshi R."/>
            <person name="Tomita M."/>
            <person name="Numata K."/>
            <person name="Arakawa K."/>
        </authorList>
    </citation>
    <scope>NUCLEOTIDE SEQUENCE [LARGE SCALE GENOMIC DNA]</scope>
</reference>
<protein>
    <submittedName>
        <fullName evidence="1">Uncharacterized protein</fullName>
    </submittedName>
</protein>
<name>A0A4C1UX05_EUMVA</name>
<organism evidence="1 2">
    <name type="scientific">Eumeta variegata</name>
    <name type="common">Bagworm moth</name>
    <name type="synonym">Eumeta japonica</name>
    <dbReference type="NCBI Taxonomy" id="151549"/>
    <lineage>
        <taxon>Eukaryota</taxon>
        <taxon>Metazoa</taxon>
        <taxon>Ecdysozoa</taxon>
        <taxon>Arthropoda</taxon>
        <taxon>Hexapoda</taxon>
        <taxon>Insecta</taxon>
        <taxon>Pterygota</taxon>
        <taxon>Neoptera</taxon>
        <taxon>Endopterygota</taxon>
        <taxon>Lepidoptera</taxon>
        <taxon>Glossata</taxon>
        <taxon>Ditrysia</taxon>
        <taxon>Tineoidea</taxon>
        <taxon>Psychidae</taxon>
        <taxon>Oiketicinae</taxon>
        <taxon>Eumeta</taxon>
    </lineage>
</organism>
<sequence>MRSTISTPPSDSHTQYAPKLNDFIVRESPLSIKIDYSSKRSRNRHMARYSAPIKKELRDDQRGYILRRRRRALLGSPLSRPDFKKEGASRSLSDQIFVWRIRS</sequence>
<dbReference type="Proteomes" id="UP000299102">
    <property type="component" value="Unassembled WGS sequence"/>
</dbReference>
<dbReference type="EMBL" id="BGZK01000240">
    <property type="protein sequence ID" value="GBP31021.1"/>
    <property type="molecule type" value="Genomic_DNA"/>
</dbReference>
<gene>
    <name evidence="1" type="ORF">EVAR_81921_1</name>
</gene>
<dbReference type="AlphaFoldDB" id="A0A4C1UX05"/>
<accession>A0A4C1UX05</accession>
<evidence type="ECO:0000313" key="2">
    <source>
        <dbReference type="Proteomes" id="UP000299102"/>
    </source>
</evidence>
<evidence type="ECO:0000313" key="1">
    <source>
        <dbReference type="EMBL" id="GBP31021.1"/>
    </source>
</evidence>
<comment type="caution">
    <text evidence="1">The sequence shown here is derived from an EMBL/GenBank/DDBJ whole genome shotgun (WGS) entry which is preliminary data.</text>
</comment>
<keyword evidence="2" id="KW-1185">Reference proteome</keyword>
<proteinExistence type="predicted"/>